<keyword evidence="2" id="KW-0732">Signal</keyword>
<evidence type="ECO:0000256" key="2">
    <source>
        <dbReference type="SAM" id="SignalP"/>
    </source>
</evidence>
<dbReference type="EMBL" id="CAJPDS010000069">
    <property type="protein sequence ID" value="CAF9933591.1"/>
    <property type="molecule type" value="Genomic_DNA"/>
</dbReference>
<name>A0A8H3G5X0_9LECA</name>
<evidence type="ECO:0000313" key="4">
    <source>
        <dbReference type="Proteomes" id="UP000664521"/>
    </source>
</evidence>
<dbReference type="AlphaFoldDB" id="A0A8H3G5X0"/>
<sequence>MASSIFRITLLASVSLILFPVHVCAKKTLSIYIQRLDAEIFFLIQAKKHYDHLKFFEPQIDQLIFRQTSAVLKERNRLLLSIRSGGLGTVGNAFMVSPIVIMGLLIGRESEAAYKKRRWSEILDIDLEDGDRDVFQGLWGYEDDVEQELSKLLGVTVPTLGDRRTVVGDAERPKKIDDGLDIGAENRDDTSWRMSNGRMRPGETYNLLTYKCMVQKWCGDKDVFRLKE</sequence>
<proteinExistence type="predicted"/>
<organism evidence="3 4">
    <name type="scientific">Heterodermia speciosa</name>
    <dbReference type="NCBI Taxonomy" id="116794"/>
    <lineage>
        <taxon>Eukaryota</taxon>
        <taxon>Fungi</taxon>
        <taxon>Dikarya</taxon>
        <taxon>Ascomycota</taxon>
        <taxon>Pezizomycotina</taxon>
        <taxon>Lecanoromycetes</taxon>
        <taxon>OSLEUM clade</taxon>
        <taxon>Lecanoromycetidae</taxon>
        <taxon>Caliciales</taxon>
        <taxon>Physciaceae</taxon>
        <taxon>Heterodermia</taxon>
    </lineage>
</organism>
<gene>
    <name evidence="3" type="ORF">HETSPECPRED_008706</name>
</gene>
<keyword evidence="4" id="KW-1185">Reference proteome</keyword>
<reference evidence="3" key="1">
    <citation type="submission" date="2021-03" db="EMBL/GenBank/DDBJ databases">
        <authorList>
            <person name="Tagirdzhanova G."/>
        </authorList>
    </citation>
    <scope>NUCLEOTIDE SEQUENCE</scope>
</reference>
<keyword evidence="1" id="KW-1133">Transmembrane helix</keyword>
<feature type="chain" id="PRO_5034591898" evidence="2">
    <location>
        <begin position="26"/>
        <end position="228"/>
    </location>
</feature>
<evidence type="ECO:0000256" key="1">
    <source>
        <dbReference type="SAM" id="Phobius"/>
    </source>
</evidence>
<keyword evidence="1" id="KW-0812">Transmembrane</keyword>
<feature type="signal peptide" evidence="2">
    <location>
        <begin position="1"/>
        <end position="25"/>
    </location>
</feature>
<protein>
    <submittedName>
        <fullName evidence="3">Uncharacterized protein</fullName>
    </submittedName>
</protein>
<dbReference type="Proteomes" id="UP000664521">
    <property type="component" value="Unassembled WGS sequence"/>
</dbReference>
<feature type="transmembrane region" description="Helical" evidence="1">
    <location>
        <begin position="86"/>
        <end position="107"/>
    </location>
</feature>
<comment type="caution">
    <text evidence="3">The sequence shown here is derived from an EMBL/GenBank/DDBJ whole genome shotgun (WGS) entry which is preliminary data.</text>
</comment>
<keyword evidence="1" id="KW-0472">Membrane</keyword>
<evidence type="ECO:0000313" key="3">
    <source>
        <dbReference type="EMBL" id="CAF9933591.1"/>
    </source>
</evidence>
<accession>A0A8H3G5X0</accession>